<gene>
    <name evidence="1" type="ORF">D5400_14085</name>
</gene>
<proteinExistence type="predicted"/>
<dbReference type="KEGG" id="abaw:D5400_14085"/>
<accession>A0A3Q8XRA9</accession>
<evidence type="ECO:0000313" key="2">
    <source>
        <dbReference type="Proteomes" id="UP000268192"/>
    </source>
</evidence>
<dbReference type="Proteomes" id="UP000268192">
    <property type="component" value="Chromosome"/>
</dbReference>
<evidence type="ECO:0000313" key="1">
    <source>
        <dbReference type="EMBL" id="AZN72255.1"/>
    </source>
</evidence>
<protein>
    <recommendedName>
        <fullName evidence="3">DUF3168 domain-containing protein</fullName>
    </recommendedName>
</protein>
<name>A0A3Q8XRA9_9HYPH</name>
<keyword evidence="2" id="KW-1185">Reference proteome</keyword>
<organism evidence="1 2">
    <name type="scientific">Georhizobium profundi</name>
    <dbReference type="NCBI Taxonomy" id="2341112"/>
    <lineage>
        <taxon>Bacteria</taxon>
        <taxon>Pseudomonadati</taxon>
        <taxon>Pseudomonadota</taxon>
        <taxon>Alphaproteobacteria</taxon>
        <taxon>Hyphomicrobiales</taxon>
        <taxon>Rhizobiaceae</taxon>
        <taxon>Georhizobium</taxon>
    </lineage>
</organism>
<sequence length="154" mass="16689">MMHRRSQIFGAVKGKLSAIPDFAAAGKVERGRVRAIPQEMLPAITLTWADAGERSEIRPMANAAGADGYDRRLALSIIVHLRDLDPESEFDRICVEVEKAMGEAIALDGIAIEALLQATEFFVDRETGLPLGVGRLVYATHYTTLAADPEVAAL</sequence>
<dbReference type="OrthoDB" id="8420085at2"/>
<dbReference type="EMBL" id="CP032509">
    <property type="protein sequence ID" value="AZN72255.1"/>
    <property type="molecule type" value="Genomic_DNA"/>
</dbReference>
<reference evidence="1 2" key="1">
    <citation type="submission" date="2018-09" db="EMBL/GenBank/DDBJ databases">
        <title>Marinorhizobium profundi gen. nov., sp. nov., isolated from a deep-sea sediment sample from the New Britain Trench and proposal of Marinorhizobiaceae fam. nov. in the order Rhizobiales of the class Alphaproteobacteria.</title>
        <authorList>
            <person name="Cao J."/>
        </authorList>
    </citation>
    <scope>NUCLEOTIDE SEQUENCE [LARGE SCALE GENOMIC DNA]</scope>
    <source>
        <strain evidence="1 2">WS11</strain>
    </source>
</reference>
<evidence type="ECO:0008006" key="3">
    <source>
        <dbReference type="Google" id="ProtNLM"/>
    </source>
</evidence>
<dbReference type="AlphaFoldDB" id="A0A3Q8XRA9"/>